<proteinExistence type="predicted"/>
<sequence>MLAYIVEVYVKKEHIEGFKKATIENHYNTVKEIGNYRFDVLQSKKDLGHFTLYEVYESEDAVSAHKETPHYLKWRETVAEWMVAPRKGIKYDVITPKDAGQ</sequence>
<dbReference type="PROSITE" id="PS51725">
    <property type="entry name" value="ABM"/>
    <property type="match status" value="1"/>
</dbReference>
<feature type="domain" description="ABM" evidence="1">
    <location>
        <begin position="2"/>
        <end position="94"/>
    </location>
</feature>
<accession>A0A8A7KK09</accession>
<dbReference type="Proteomes" id="UP000665020">
    <property type="component" value="Chromosome"/>
</dbReference>
<organism evidence="2 3">
    <name type="scientific">Iocasia fonsfrigidae</name>
    <dbReference type="NCBI Taxonomy" id="2682810"/>
    <lineage>
        <taxon>Bacteria</taxon>
        <taxon>Bacillati</taxon>
        <taxon>Bacillota</taxon>
        <taxon>Clostridia</taxon>
        <taxon>Halanaerobiales</taxon>
        <taxon>Halanaerobiaceae</taxon>
        <taxon>Iocasia</taxon>
    </lineage>
</organism>
<name>A0A8A7KK09_9FIRM</name>
<dbReference type="InterPro" id="IPR050744">
    <property type="entry name" value="AI-2_Isomerase_LsrG"/>
</dbReference>
<keyword evidence="2" id="KW-0560">Oxidoreductase</keyword>
<dbReference type="GO" id="GO:0005829">
    <property type="term" value="C:cytosol"/>
    <property type="evidence" value="ECO:0007669"/>
    <property type="project" value="TreeGrafter"/>
</dbReference>
<dbReference type="AlphaFoldDB" id="A0A8A7KK09"/>
<keyword evidence="2" id="KW-0503">Monooxygenase</keyword>
<dbReference type="Pfam" id="PF03992">
    <property type="entry name" value="ABM"/>
    <property type="match status" value="1"/>
</dbReference>
<gene>
    <name evidence="2" type="ORF">GM661_09520</name>
</gene>
<dbReference type="InterPro" id="IPR011008">
    <property type="entry name" value="Dimeric_a/b-barrel"/>
</dbReference>
<dbReference type="RefSeq" id="WP_230866658.1">
    <property type="nucleotide sequence ID" value="NZ_CP046640.1"/>
</dbReference>
<protein>
    <submittedName>
        <fullName evidence="2">Antibiotic biosynthesis monooxygenase</fullName>
    </submittedName>
</protein>
<keyword evidence="3" id="KW-1185">Reference proteome</keyword>
<evidence type="ECO:0000259" key="1">
    <source>
        <dbReference type="PROSITE" id="PS51725"/>
    </source>
</evidence>
<dbReference type="PANTHER" id="PTHR33336">
    <property type="entry name" value="QUINOL MONOOXYGENASE YGIN-RELATED"/>
    <property type="match status" value="1"/>
</dbReference>
<dbReference type="KEGG" id="ifn:GM661_09520"/>
<dbReference type="PANTHER" id="PTHR33336:SF1">
    <property type="entry name" value="(4S)-4-HYDROXY-5-PHOSPHONOOXYPENTANE-2,3-DIONE ISOMERASE"/>
    <property type="match status" value="1"/>
</dbReference>
<evidence type="ECO:0000313" key="2">
    <source>
        <dbReference type="EMBL" id="QTL98202.1"/>
    </source>
</evidence>
<dbReference type="GO" id="GO:0004497">
    <property type="term" value="F:monooxygenase activity"/>
    <property type="evidence" value="ECO:0007669"/>
    <property type="project" value="UniProtKB-KW"/>
</dbReference>
<dbReference type="Gene3D" id="3.30.70.100">
    <property type="match status" value="1"/>
</dbReference>
<dbReference type="SUPFAM" id="SSF54909">
    <property type="entry name" value="Dimeric alpha+beta barrel"/>
    <property type="match status" value="1"/>
</dbReference>
<dbReference type="EMBL" id="CP046640">
    <property type="protein sequence ID" value="QTL98202.1"/>
    <property type="molecule type" value="Genomic_DNA"/>
</dbReference>
<dbReference type="InterPro" id="IPR007138">
    <property type="entry name" value="ABM_dom"/>
</dbReference>
<reference evidence="2" key="1">
    <citation type="submission" date="2019-12" db="EMBL/GenBank/DDBJ databases">
        <authorList>
            <person name="zhang j."/>
            <person name="sun C.M."/>
        </authorList>
    </citation>
    <scope>NUCLEOTIDE SEQUENCE</scope>
    <source>
        <strain evidence="2">NS-1</strain>
    </source>
</reference>
<evidence type="ECO:0000313" key="3">
    <source>
        <dbReference type="Proteomes" id="UP000665020"/>
    </source>
</evidence>